<keyword evidence="6" id="KW-0333">Golgi apparatus</keyword>
<evidence type="ECO:0000256" key="1">
    <source>
        <dbReference type="ARBA" id="ARBA00004395"/>
    </source>
</evidence>
<dbReference type="GO" id="GO:0015031">
    <property type="term" value="P:protein transport"/>
    <property type="evidence" value="ECO:0007669"/>
    <property type="project" value="UniProtKB-KW"/>
</dbReference>
<accession>A0A914C9G9</accession>
<feature type="domain" description="COG complex component COG2 C-terminal" evidence="10">
    <location>
        <begin position="285"/>
        <end position="579"/>
    </location>
</feature>
<organism evidence="11 12">
    <name type="scientific">Acrobeloides nanus</name>
    <dbReference type="NCBI Taxonomy" id="290746"/>
    <lineage>
        <taxon>Eukaryota</taxon>
        <taxon>Metazoa</taxon>
        <taxon>Ecdysozoa</taxon>
        <taxon>Nematoda</taxon>
        <taxon>Chromadorea</taxon>
        <taxon>Rhabditida</taxon>
        <taxon>Tylenchina</taxon>
        <taxon>Cephalobomorpha</taxon>
        <taxon>Cephaloboidea</taxon>
        <taxon>Cephalobidae</taxon>
        <taxon>Acrobeloides</taxon>
    </lineage>
</organism>
<dbReference type="PANTHER" id="PTHR12961:SF0">
    <property type="entry name" value="CONSERVED OLIGOMERIC GOLGI COMPLEX SUBUNIT 2"/>
    <property type="match status" value="1"/>
</dbReference>
<dbReference type="AlphaFoldDB" id="A0A914C9G9"/>
<evidence type="ECO:0000259" key="10">
    <source>
        <dbReference type="Pfam" id="PF12022"/>
    </source>
</evidence>
<dbReference type="GO" id="GO:0000139">
    <property type="term" value="C:Golgi membrane"/>
    <property type="evidence" value="ECO:0007669"/>
    <property type="project" value="UniProtKB-SubCell"/>
</dbReference>
<dbReference type="GO" id="GO:0007030">
    <property type="term" value="P:Golgi organization"/>
    <property type="evidence" value="ECO:0007669"/>
    <property type="project" value="InterPro"/>
</dbReference>
<comment type="similarity">
    <text evidence="2">Belongs to the COG2 family.</text>
</comment>
<dbReference type="InterPro" id="IPR024602">
    <property type="entry name" value="COG_su2_N"/>
</dbReference>
<evidence type="ECO:0000256" key="6">
    <source>
        <dbReference type="ARBA" id="ARBA00023034"/>
    </source>
</evidence>
<dbReference type="PANTHER" id="PTHR12961">
    <property type="entry name" value="CONSERVED OLIGOMERIC GOLGI COMPLEX COMPONENT 2"/>
    <property type="match status" value="1"/>
</dbReference>
<evidence type="ECO:0000256" key="3">
    <source>
        <dbReference type="ARBA" id="ARBA00020977"/>
    </source>
</evidence>
<evidence type="ECO:0000313" key="11">
    <source>
        <dbReference type="Proteomes" id="UP000887540"/>
    </source>
</evidence>
<keyword evidence="7" id="KW-0472">Membrane</keyword>
<dbReference type="GO" id="GO:0017119">
    <property type="term" value="C:Golgi transport complex"/>
    <property type="evidence" value="ECO:0007669"/>
    <property type="project" value="TreeGrafter"/>
</dbReference>
<name>A0A914C9G9_9BILA</name>
<proteinExistence type="inferred from homology"/>
<dbReference type="GO" id="GO:0006891">
    <property type="term" value="P:intra-Golgi vesicle-mediated transport"/>
    <property type="evidence" value="ECO:0007669"/>
    <property type="project" value="TreeGrafter"/>
</dbReference>
<evidence type="ECO:0000256" key="5">
    <source>
        <dbReference type="ARBA" id="ARBA00022927"/>
    </source>
</evidence>
<sequence>MVELINDDYTDFVNLSSNLATLKESIDKISLDYEVALKNFMDSTSEIRKSANFIDKNCEELTSVRRRQLLARNKIALVLSTQRLSNLMMDRPTEVSFKWLIRLIQAIVDLELWKNRVPETSIPERLHKVISKTINNVKKFLTAQLINDMRADCKYVPLIHSTLTLIHQVDFAISQVANELIDSKIEKKDMPLDQLLKFIFEQIHKLRADWLAKLSSNGMLSSEVELFMDQCLLQYILALLDQRFGSILVPSDNRLFHSCYTITCDFISNWPTLTKSQPMLKAIKDRFNTLVYFKLETSRFFNEFKEASDPASFKFTFPDDPELQGAECYCLCSQIFIRAIDQVFSDEVYLSALMDKFWDFTLKMASNYIEYVTRMINSLKSKSSEVPDKLQPWLILTILGADILLCDTKLLDICINKVWIRLRELDIDTTMFGKCISLFSAEVSTKKKEIDEILTSLFLELISKELVQVGEIPKLYRWTKKPMPTEHSGYLITAFEVTGSFMKEAIKFGWDDEIVALLNRNVIDQAVKVFREKAEQVVLSVEQTGSSLQRFKRKGVGASDAPVADSDEAKIKKQLNFDVLFVRQKALEANVDSEPLDQLLQRTQSEAN</sequence>
<keyword evidence="11" id="KW-1185">Reference proteome</keyword>
<dbReference type="Pfam" id="PF06148">
    <property type="entry name" value="COG2_N"/>
    <property type="match status" value="1"/>
</dbReference>
<keyword evidence="5" id="KW-0653">Protein transport</keyword>
<evidence type="ECO:0000256" key="4">
    <source>
        <dbReference type="ARBA" id="ARBA00022448"/>
    </source>
</evidence>
<evidence type="ECO:0000259" key="9">
    <source>
        <dbReference type="Pfam" id="PF06148"/>
    </source>
</evidence>
<reference evidence="12" key="1">
    <citation type="submission" date="2022-11" db="UniProtKB">
        <authorList>
            <consortium name="WormBaseParasite"/>
        </authorList>
    </citation>
    <scope>IDENTIFICATION</scope>
</reference>
<dbReference type="InterPro" id="IPR009316">
    <property type="entry name" value="COG2"/>
</dbReference>
<evidence type="ECO:0000256" key="7">
    <source>
        <dbReference type="ARBA" id="ARBA00023136"/>
    </source>
</evidence>
<evidence type="ECO:0000256" key="8">
    <source>
        <dbReference type="ARBA" id="ARBA00031344"/>
    </source>
</evidence>
<dbReference type="Pfam" id="PF12022">
    <property type="entry name" value="COG2_C"/>
    <property type="match status" value="1"/>
</dbReference>
<keyword evidence="4" id="KW-0813">Transport</keyword>
<evidence type="ECO:0000313" key="12">
    <source>
        <dbReference type="WBParaSite" id="ACRNAN_Path_530.g2007.t1"/>
    </source>
</evidence>
<comment type="subcellular location">
    <subcellularLocation>
        <location evidence="1">Golgi apparatus membrane</location>
        <topology evidence="1">Peripheral membrane protein</topology>
    </subcellularLocation>
</comment>
<dbReference type="InterPro" id="IPR024603">
    <property type="entry name" value="COG_complex_COG2_C"/>
</dbReference>
<feature type="domain" description="Conserved oligomeric Golgi complex subunit 2 N-terminal" evidence="9">
    <location>
        <begin position="1"/>
        <end position="29"/>
    </location>
</feature>
<dbReference type="Proteomes" id="UP000887540">
    <property type="component" value="Unplaced"/>
</dbReference>
<dbReference type="WBParaSite" id="ACRNAN_Path_530.g2007.t1">
    <property type="protein sequence ID" value="ACRNAN_Path_530.g2007.t1"/>
    <property type="gene ID" value="ACRNAN_Path_530.g2007"/>
</dbReference>
<evidence type="ECO:0000256" key="2">
    <source>
        <dbReference type="ARBA" id="ARBA00007603"/>
    </source>
</evidence>
<protein>
    <recommendedName>
        <fullName evidence="3">Conserved oligomeric Golgi complex subunit 2</fullName>
    </recommendedName>
    <alternativeName>
        <fullName evidence="8">Component of oligomeric Golgi complex 2</fullName>
    </alternativeName>
</protein>